<dbReference type="AlphaFoldDB" id="A0A0C1R1E5"/>
<evidence type="ECO:0000313" key="3">
    <source>
        <dbReference type="Proteomes" id="UP000031366"/>
    </source>
</evidence>
<evidence type="ECO:0000256" key="1">
    <source>
        <dbReference type="SAM" id="Phobius"/>
    </source>
</evidence>
<keyword evidence="1" id="KW-0472">Membrane</keyword>
<feature type="transmembrane region" description="Helical" evidence="1">
    <location>
        <begin position="12"/>
        <end position="34"/>
    </location>
</feature>
<sequence>MLVSKNKNGFILLELVVSMTLLLLICTVVFQTIVVSNKVSNFNREKSETVKMIYEIEKIILYNSNYEELISVLDKEIYITKNKLQNHYDGNLIDILQPNNPKDEKYVGLKIGTEEELIKITLIGYFKEGEIPIEYTFYKGSY</sequence>
<proteinExistence type="predicted"/>
<dbReference type="RefSeq" id="WP_039632634.1">
    <property type="nucleotide sequence ID" value="NZ_AYSO01000015.1"/>
</dbReference>
<evidence type="ECO:0000313" key="2">
    <source>
        <dbReference type="EMBL" id="KIE47212.1"/>
    </source>
</evidence>
<reference evidence="2 3" key="1">
    <citation type="journal article" date="2015" name="Infect. Genet. Evol.">
        <title>Genomic sequences of six botulinum neurotoxin-producing strains representing three clostridial species illustrate the mobility and diversity of botulinum neurotoxin genes.</title>
        <authorList>
            <person name="Smith T.J."/>
            <person name="Hill K.K."/>
            <person name="Xie G."/>
            <person name="Foley B.T."/>
            <person name="Williamson C.H."/>
            <person name="Foster J.T."/>
            <person name="Johnson S.L."/>
            <person name="Chertkov O."/>
            <person name="Teshima H."/>
            <person name="Gibbons H.S."/>
            <person name="Johnsky L.A."/>
            <person name="Karavis M.A."/>
            <person name="Smith L.A."/>
        </authorList>
    </citation>
    <scope>NUCLEOTIDE SEQUENCE [LARGE SCALE GENOMIC DNA]</scope>
    <source>
        <strain evidence="2 3">CDC 2741</strain>
    </source>
</reference>
<dbReference type="EMBL" id="AYSO01000015">
    <property type="protein sequence ID" value="KIE47212.1"/>
    <property type="molecule type" value="Genomic_DNA"/>
</dbReference>
<keyword evidence="3" id="KW-1185">Reference proteome</keyword>
<accession>A0A0C1R1E5</accession>
<gene>
    <name evidence="2" type="ORF">U732_1560</name>
</gene>
<comment type="caution">
    <text evidence="2">The sequence shown here is derived from an EMBL/GenBank/DDBJ whole genome shotgun (WGS) entry which is preliminary data.</text>
</comment>
<evidence type="ECO:0008006" key="4">
    <source>
        <dbReference type="Google" id="ProtNLM"/>
    </source>
</evidence>
<protein>
    <recommendedName>
        <fullName evidence="4">Prepilin-type N-terminal cleavage/methylation domain protein</fullName>
    </recommendedName>
</protein>
<keyword evidence="1" id="KW-0812">Transmembrane</keyword>
<dbReference type="Proteomes" id="UP000031366">
    <property type="component" value="Unassembled WGS sequence"/>
</dbReference>
<organism evidence="2 3">
    <name type="scientific">Clostridium argentinense CDC 2741</name>
    <dbReference type="NCBI Taxonomy" id="1418104"/>
    <lineage>
        <taxon>Bacteria</taxon>
        <taxon>Bacillati</taxon>
        <taxon>Bacillota</taxon>
        <taxon>Clostridia</taxon>
        <taxon>Eubacteriales</taxon>
        <taxon>Clostridiaceae</taxon>
        <taxon>Clostridium</taxon>
    </lineage>
</organism>
<dbReference type="STRING" id="29341.RSJ17_12445"/>
<keyword evidence="1" id="KW-1133">Transmembrane helix</keyword>
<name>A0A0C1R1E5_9CLOT</name>